<dbReference type="InterPro" id="IPR005630">
    <property type="entry name" value="Terpene_synthase_metal-bd"/>
</dbReference>
<proteinExistence type="inferred from homology"/>
<dbReference type="AlphaFoldDB" id="A0AAD8QMI2"/>
<dbReference type="PANTHER" id="PTHR31739:SF3">
    <property type="entry name" value="ENT-KAUR-16-ENE SYNTHASE, CHLOROPLASTIC"/>
    <property type="match status" value="1"/>
</dbReference>
<evidence type="ECO:0000256" key="1">
    <source>
        <dbReference type="ARBA" id="ARBA00001946"/>
    </source>
</evidence>
<accession>A0AAD8QMI2</accession>
<protein>
    <submittedName>
        <fullName evidence="8">Uncharacterized protein</fullName>
    </submittedName>
</protein>
<dbReference type="EMBL" id="JAUUTY010000007">
    <property type="protein sequence ID" value="KAK1605596.1"/>
    <property type="molecule type" value="Genomic_DNA"/>
</dbReference>
<comment type="cofactor">
    <cofactor evidence="1">
        <name>Mg(2+)</name>
        <dbReference type="ChEBI" id="CHEBI:18420"/>
    </cofactor>
</comment>
<evidence type="ECO:0000256" key="3">
    <source>
        <dbReference type="ARBA" id="ARBA00022723"/>
    </source>
</evidence>
<dbReference type="Gene3D" id="1.50.10.160">
    <property type="match status" value="1"/>
</dbReference>
<evidence type="ECO:0000259" key="6">
    <source>
        <dbReference type="Pfam" id="PF01397"/>
    </source>
</evidence>
<comment type="caution">
    <text evidence="8">The sequence shown here is derived from an EMBL/GenBank/DDBJ whole genome shotgun (WGS) entry which is preliminary data.</text>
</comment>
<dbReference type="Proteomes" id="UP001231189">
    <property type="component" value="Unassembled WGS sequence"/>
</dbReference>
<dbReference type="Gene3D" id="1.10.600.10">
    <property type="entry name" value="Farnesyl Diphosphate Synthase"/>
    <property type="match status" value="2"/>
</dbReference>
<evidence type="ECO:0000256" key="5">
    <source>
        <dbReference type="ARBA" id="ARBA00023239"/>
    </source>
</evidence>
<keyword evidence="5" id="KW-0456">Lyase</keyword>
<comment type="similarity">
    <text evidence="2">Belongs to the terpene synthase family.</text>
</comment>
<keyword evidence="9" id="KW-1185">Reference proteome</keyword>
<dbReference type="GO" id="GO:0016102">
    <property type="term" value="P:diterpenoid biosynthetic process"/>
    <property type="evidence" value="ECO:0007669"/>
    <property type="project" value="TreeGrafter"/>
</dbReference>
<dbReference type="InterPro" id="IPR050148">
    <property type="entry name" value="Terpene_synthase-like"/>
</dbReference>
<sequence length="705" mass="80331">MQRKNEREARIVKQLQQVTISPSAYDTAWVSMVPLRGSTNAPRFPECIQWILQNQNANGSWGIEKISKDVLLSTLACVIALKKWNLGEDHMRRGLHFIGTNFYIVMDKQTADPTGFSLIFPGMLKLAIGMGLEFPSIQRVHIDAILHLWKEELERLSTGKSVGEKAYLSYISEGLGNLVDWNEVMKFQWKNGSLFNSPSTTAALLIHKYDDKALQFLCSVVNKSGSAGYPLAIRRQLSIVDSLEKIGISQHFSSEIKSILDMAYSLWIERNEEIMLDFATCSIAFRLLRMNGYGVSPDALSHVEEVTSFHNSFQGYLNDTRSLLELYKASKFSISEDELILDNIGYWSGNLLTSLLSEGMENLPISREIEHSLKFPFYTTLERLDHRRNIENFYVMDCQMLKTHDVLCGVNEDLLSLAVEDFTLSQSIYQDELVHLDSWVKEKRLDKLQFARQKATYCYLFAAGSITHHELFDARMSIAQSAVLGTVIDDFFDGEGSKQELEDLITLVEKWDENYNGKLYSESVKILFSAIYTSVNELGSMVSAVQNCDIKEHLIEAWTDVLRSMMLEAEWRINRWIVKDQEFGDLVRLMATCARLLNDIQSVERECGEGKLNIVPLLVHHSGGSMSIEMAKLEAIKSISTTRRDLLRIVLREETVIPRPCKDVFWKICKTAHFFYFETDGYSSPDKMVSAVNALIHEPLKLPSC</sequence>
<dbReference type="InterPro" id="IPR001906">
    <property type="entry name" value="Terpene_synth_N"/>
</dbReference>
<dbReference type="SUPFAM" id="SSF48576">
    <property type="entry name" value="Terpenoid synthases"/>
    <property type="match status" value="1"/>
</dbReference>
<keyword evidence="3" id="KW-0479">Metal-binding</keyword>
<dbReference type="Gene3D" id="1.50.10.130">
    <property type="entry name" value="Terpene synthase, N-terminal domain"/>
    <property type="match status" value="1"/>
</dbReference>
<dbReference type="FunFam" id="1.50.10.160:FF:000002">
    <property type="entry name" value="cis-abienol synthase, chloroplastic"/>
    <property type="match status" value="1"/>
</dbReference>
<evidence type="ECO:0000259" key="7">
    <source>
        <dbReference type="Pfam" id="PF03936"/>
    </source>
</evidence>
<dbReference type="InterPro" id="IPR008930">
    <property type="entry name" value="Terpenoid_cyclase/PrenylTrfase"/>
</dbReference>
<dbReference type="InterPro" id="IPR036965">
    <property type="entry name" value="Terpene_synth_N_sf"/>
</dbReference>
<dbReference type="SUPFAM" id="SSF48239">
    <property type="entry name" value="Terpenoid cyclases/Protein prenyltransferases"/>
    <property type="match status" value="2"/>
</dbReference>
<feature type="domain" description="Terpene synthase metal-binding" evidence="7">
    <location>
        <begin position="442"/>
        <end position="575"/>
    </location>
</feature>
<dbReference type="GO" id="GO:0010333">
    <property type="term" value="F:terpene synthase activity"/>
    <property type="evidence" value="ECO:0007669"/>
    <property type="project" value="InterPro"/>
</dbReference>
<dbReference type="Pfam" id="PF03936">
    <property type="entry name" value="Terpene_synth_C"/>
    <property type="match status" value="1"/>
</dbReference>
<evidence type="ECO:0000313" key="9">
    <source>
        <dbReference type="Proteomes" id="UP001231189"/>
    </source>
</evidence>
<dbReference type="GO" id="GO:0000287">
    <property type="term" value="F:magnesium ion binding"/>
    <property type="evidence" value="ECO:0007669"/>
    <property type="project" value="InterPro"/>
</dbReference>
<keyword evidence="4" id="KW-0460">Magnesium</keyword>
<evidence type="ECO:0000313" key="8">
    <source>
        <dbReference type="EMBL" id="KAK1605596.1"/>
    </source>
</evidence>
<dbReference type="InterPro" id="IPR008949">
    <property type="entry name" value="Isoprenoid_synthase_dom_sf"/>
</dbReference>
<dbReference type="FunFam" id="1.50.10.130:FF:000003">
    <property type="entry name" value="Ent-cassa-12,15-diene synthase"/>
    <property type="match status" value="1"/>
</dbReference>
<organism evidence="8 9">
    <name type="scientific">Lolium multiflorum</name>
    <name type="common">Italian ryegrass</name>
    <name type="synonym">Lolium perenne subsp. multiflorum</name>
    <dbReference type="NCBI Taxonomy" id="4521"/>
    <lineage>
        <taxon>Eukaryota</taxon>
        <taxon>Viridiplantae</taxon>
        <taxon>Streptophyta</taxon>
        <taxon>Embryophyta</taxon>
        <taxon>Tracheophyta</taxon>
        <taxon>Spermatophyta</taxon>
        <taxon>Magnoliopsida</taxon>
        <taxon>Liliopsida</taxon>
        <taxon>Poales</taxon>
        <taxon>Poaceae</taxon>
        <taxon>BOP clade</taxon>
        <taxon>Pooideae</taxon>
        <taxon>Poodae</taxon>
        <taxon>Poeae</taxon>
        <taxon>Poeae Chloroplast Group 2 (Poeae type)</taxon>
        <taxon>Loliodinae</taxon>
        <taxon>Loliinae</taxon>
        <taxon>Lolium</taxon>
    </lineage>
</organism>
<evidence type="ECO:0000256" key="2">
    <source>
        <dbReference type="ARBA" id="ARBA00006333"/>
    </source>
</evidence>
<name>A0AAD8QMI2_LOLMU</name>
<dbReference type="PANTHER" id="PTHR31739">
    <property type="entry name" value="ENT-COPALYL DIPHOSPHATE SYNTHASE, CHLOROPLASTIC"/>
    <property type="match status" value="1"/>
</dbReference>
<reference evidence="8" key="1">
    <citation type="submission" date="2023-07" db="EMBL/GenBank/DDBJ databases">
        <title>A chromosome-level genome assembly of Lolium multiflorum.</title>
        <authorList>
            <person name="Chen Y."/>
            <person name="Copetti D."/>
            <person name="Kolliker R."/>
            <person name="Studer B."/>
        </authorList>
    </citation>
    <scope>NUCLEOTIDE SEQUENCE</scope>
    <source>
        <strain evidence="8">02402/16</strain>
        <tissue evidence="8">Leaf</tissue>
    </source>
</reference>
<gene>
    <name evidence="8" type="ORF">QYE76_029269</name>
</gene>
<evidence type="ECO:0000256" key="4">
    <source>
        <dbReference type="ARBA" id="ARBA00022842"/>
    </source>
</evidence>
<dbReference type="SFLD" id="SFLDG01014">
    <property type="entry name" value="Terpene_Cyclase_Like_1_N-term"/>
    <property type="match status" value="1"/>
</dbReference>
<feature type="domain" description="Terpene synthase N-terminal" evidence="6">
    <location>
        <begin position="180"/>
        <end position="373"/>
    </location>
</feature>
<dbReference type="Pfam" id="PF01397">
    <property type="entry name" value="Terpene_synth"/>
    <property type="match status" value="1"/>
</dbReference>